<gene>
    <name evidence="3" type="ORF">J0M35_10610</name>
</gene>
<dbReference type="AlphaFoldDB" id="A0A8J7PG88"/>
<dbReference type="SUPFAM" id="SSF53474">
    <property type="entry name" value="alpha/beta-Hydrolases"/>
    <property type="match status" value="1"/>
</dbReference>
<evidence type="ECO:0000259" key="2">
    <source>
        <dbReference type="Pfam" id="PF20434"/>
    </source>
</evidence>
<dbReference type="Pfam" id="PF20434">
    <property type="entry name" value="BD-FAE"/>
    <property type="match status" value="1"/>
</dbReference>
<accession>A0A8J7PG88</accession>
<dbReference type="Proteomes" id="UP000664277">
    <property type="component" value="Unassembled WGS sequence"/>
</dbReference>
<dbReference type="InterPro" id="IPR050300">
    <property type="entry name" value="GDXG_lipolytic_enzyme"/>
</dbReference>
<feature type="domain" description="BD-FAE-like" evidence="2">
    <location>
        <begin position="6"/>
        <end position="91"/>
    </location>
</feature>
<keyword evidence="1 3" id="KW-0378">Hydrolase</keyword>
<dbReference type="InterPro" id="IPR049492">
    <property type="entry name" value="BD-FAE-like_dom"/>
</dbReference>
<organism evidence="3 4">
    <name type="scientific">Candidatus Obscuribacter phosphatis</name>
    <dbReference type="NCBI Taxonomy" id="1906157"/>
    <lineage>
        <taxon>Bacteria</taxon>
        <taxon>Bacillati</taxon>
        <taxon>Candidatus Melainabacteria</taxon>
        <taxon>Candidatus Obscuribacterales</taxon>
        <taxon>Candidatus Obscuribacteraceae</taxon>
        <taxon>Candidatus Obscuribacter</taxon>
    </lineage>
</organism>
<name>A0A8J7PG88_9BACT</name>
<sequence>MPGPDLIVCAHGGAWSSGDKADRLYGANLAKALLSPRQDYASINYRLAPRHKYPAQIEDYNKAIDFLLKLDRYKNSKIVLFGHSAGAQIVAAWILSPQAKARLSQARIKAIVLIDPPALEIAKLTEELKAAFGENAGAIKLSLLSKLQNLPQEERAKLPPLTMYLSSDWRGKREQQSRTFFTLWHRNTNRKDKLIKVPENHIGVISALQAKKYELIY</sequence>
<dbReference type="PANTHER" id="PTHR48081">
    <property type="entry name" value="AB HYDROLASE SUPERFAMILY PROTEIN C4A8.06C"/>
    <property type="match status" value="1"/>
</dbReference>
<comment type="caution">
    <text evidence="3">The sequence shown here is derived from an EMBL/GenBank/DDBJ whole genome shotgun (WGS) entry which is preliminary data.</text>
</comment>
<protein>
    <submittedName>
        <fullName evidence="3">Alpha/beta fold hydrolase</fullName>
    </submittedName>
</protein>
<evidence type="ECO:0000256" key="1">
    <source>
        <dbReference type="ARBA" id="ARBA00022801"/>
    </source>
</evidence>
<proteinExistence type="predicted"/>
<reference evidence="3" key="1">
    <citation type="submission" date="2021-02" db="EMBL/GenBank/DDBJ databases">
        <title>Genome-Resolved Metagenomics of a Microbial Community Performing Photosynthetic Biological Nutrient Removal.</title>
        <authorList>
            <person name="Mcdaniel E.A."/>
        </authorList>
    </citation>
    <scope>NUCLEOTIDE SEQUENCE</scope>
    <source>
        <strain evidence="3">UWPOB_OBS1</strain>
    </source>
</reference>
<dbReference type="EMBL" id="JAFLCK010000013">
    <property type="protein sequence ID" value="MBN8660807.1"/>
    <property type="molecule type" value="Genomic_DNA"/>
</dbReference>
<dbReference type="InterPro" id="IPR029058">
    <property type="entry name" value="AB_hydrolase_fold"/>
</dbReference>
<evidence type="ECO:0000313" key="3">
    <source>
        <dbReference type="EMBL" id="MBN8660807.1"/>
    </source>
</evidence>
<evidence type="ECO:0000313" key="4">
    <source>
        <dbReference type="Proteomes" id="UP000664277"/>
    </source>
</evidence>
<dbReference type="GO" id="GO:0016787">
    <property type="term" value="F:hydrolase activity"/>
    <property type="evidence" value="ECO:0007669"/>
    <property type="project" value="UniProtKB-KW"/>
</dbReference>
<dbReference type="Gene3D" id="3.40.50.1820">
    <property type="entry name" value="alpha/beta hydrolase"/>
    <property type="match status" value="1"/>
</dbReference>